<dbReference type="EMBL" id="BARV01025378">
    <property type="protein sequence ID" value="GAI43780.1"/>
    <property type="molecule type" value="Genomic_DNA"/>
</dbReference>
<reference evidence="1" key="1">
    <citation type="journal article" date="2014" name="Front. Microbiol.">
        <title>High frequency of phylogenetically diverse reductive dehalogenase-homologous genes in deep subseafloor sedimentary metagenomes.</title>
        <authorList>
            <person name="Kawai M."/>
            <person name="Futagami T."/>
            <person name="Toyoda A."/>
            <person name="Takaki Y."/>
            <person name="Nishi S."/>
            <person name="Hori S."/>
            <person name="Arai W."/>
            <person name="Tsubouchi T."/>
            <person name="Morono Y."/>
            <person name="Uchiyama I."/>
            <person name="Ito T."/>
            <person name="Fujiyama A."/>
            <person name="Inagaki F."/>
            <person name="Takami H."/>
        </authorList>
    </citation>
    <scope>NUCLEOTIDE SEQUENCE</scope>
    <source>
        <strain evidence="1">Expedition CK06-06</strain>
    </source>
</reference>
<sequence>MPEELEAIIARLKREGYTAIDVHKWLRDNKAPVPFVLVRKIFLKS</sequence>
<accession>X1PY48</accession>
<organism evidence="1">
    <name type="scientific">marine sediment metagenome</name>
    <dbReference type="NCBI Taxonomy" id="412755"/>
    <lineage>
        <taxon>unclassified sequences</taxon>
        <taxon>metagenomes</taxon>
        <taxon>ecological metagenomes</taxon>
    </lineage>
</organism>
<proteinExistence type="predicted"/>
<evidence type="ECO:0000313" key="1">
    <source>
        <dbReference type="EMBL" id="GAI43780.1"/>
    </source>
</evidence>
<gene>
    <name evidence="1" type="ORF">S06H3_41225</name>
</gene>
<dbReference type="AlphaFoldDB" id="X1PY48"/>
<protein>
    <submittedName>
        <fullName evidence="1">Uncharacterized protein</fullName>
    </submittedName>
</protein>
<comment type="caution">
    <text evidence="1">The sequence shown here is derived from an EMBL/GenBank/DDBJ whole genome shotgun (WGS) entry which is preliminary data.</text>
</comment>
<name>X1PY48_9ZZZZ</name>